<dbReference type="InterPro" id="IPR011993">
    <property type="entry name" value="PH-like_dom_sf"/>
</dbReference>
<dbReference type="InterPro" id="IPR050302">
    <property type="entry name" value="Rab_GAP_TBC_domain"/>
</dbReference>
<feature type="region of interest" description="Disordered" evidence="1">
    <location>
        <begin position="1052"/>
        <end position="1120"/>
    </location>
</feature>
<dbReference type="Pfam" id="PF00566">
    <property type="entry name" value="RabGAP-TBC"/>
    <property type="match status" value="1"/>
</dbReference>
<feature type="domain" description="Rab-GAP TBC" evidence="2">
    <location>
        <begin position="472"/>
        <end position="660"/>
    </location>
</feature>
<dbReference type="PROSITE" id="PS50086">
    <property type="entry name" value="TBC_RABGAP"/>
    <property type="match status" value="1"/>
</dbReference>
<reference evidence="3 4" key="1">
    <citation type="submission" date="2016-07" db="EMBL/GenBank/DDBJ databases">
        <title>Pervasive Adenine N6-methylation of Active Genes in Fungi.</title>
        <authorList>
            <consortium name="DOE Joint Genome Institute"/>
            <person name="Mondo S.J."/>
            <person name="Dannebaum R.O."/>
            <person name="Kuo R.C."/>
            <person name="Labutti K."/>
            <person name="Haridas S."/>
            <person name="Kuo A."/>
            <person name="Salamov A."/>
            <person name="Ahrendt S.R."/>
            <person name="Lipzen A."/>
            <person name="Sullivan W."/>
            <person name="Andreopoulos W.B."/>
            <person name="Clum A."/>
            <person name="Lindquist E."/>
            <person name="Daum C."/>
            <person name="Ramamoorthy G.K."/>
            <person name="Gryganskyi A."/>
            <person name="Culley D."/>
            <person name="Magnuson J.K."/>
            <person name="James T.Y."/>
            <person name="O'Malley M.A."/>
            <person name="Stajich J.E."/>
            <person name="Spatafora J.W."/>
            <person name="Visel A."/>
            <person name="Grigoriev I.V."/>
        </authorList>
    </citation>
    <scope>NUCLEOTIDE SEQUENCE [LARGE SCALE GENOMIC DNA]</scope>
    <source>
        <strain evidence="3 4">NRRL 1336</strain>
    </source>
</reference>
<dbReference type="GO" id="GO:0005096">
    <property type="term" value="F:GTPase activator activity"/>
    <property type="evidence" value="ECO:0007669"/>
    <property type="project" value="TreeGrafter"/>
</dbReference>
<dbReference type="STRING" id="90262.A0A1X2I5A3"/>
<dbReference type="SMART" id="SM00164">
    <property type="entry name" value="TBC"/>
    <property type="match status" value="1"/>
</dbReference>
<dbReference type="AlphaFoldDB" id="A0A1X2I5A3"/>
<feature type="region of interest" description="Disordered" evidence="1">
    <location>
        <begin position="414"/>
        <end position="436"/>
    </location>
</feature>
<feature type="region of interest" description="Disordered" evidence="1">
    <location>
        <begin position="196"/>
        <end position="235"/>
    </location>
</feature>
<evidence type="ECO:0000256" key="1">
    <source>
        <dbReference type="SAM" id="MobiDB-lite"/>
    </source>
</evidence>
<dbReference type="Gene3D" id="1.10.8.270">
    <property type="entry name" value="putative rabgap domain of human tbc1 domain family member 14 like domains"/>
    <property type="match status" value="1"/>
</dbReference>
<dbReference type="Pfam" id="PF02893">
    <property type="entry name" value="GRAM"/>
    <property type="match status" value="2"/>
</dbReference>
<evidence type="ECO:0000313" key="3">
    <source>
        <dbReference type="EMBL" id="ORZ08692.1"/>
    </source>
</evidence>
<accession>A0A1X2I5A3</accession>
<comment type="caution">
    <text evidence="3">The sequence shown here is derived from an EMBL/GenBank/DDBJ whole genome shotgun (WGS) entry which is preliminary data.</text>
</comment>
<organism evidence="3 4">
    <name type="scientific">Absidia repens</name>
    <dbReference type="NCBI Taxonomy" id="90262"/>
    <lineage>
        <taxon>Eukaryota</taxon>
        <taxon>Fungi</taxon>
        <taxon>Fungi incertae sedis</taxon>
        <taxon>Mucoromycota</taxon>
        <taxon>Mucoromycotina</taxon>
        <taxon>Mucoromycetes</taxon>
        <taxon>Mucorales</taxon>
        <taxon>Cunninghamellaceae</taxon>
        <taxon>Absidia</taxon>
    </lineage>
</organism>
<dbReference type="OrthoDB" id="17687at2759"/>
<feature type="compositionally biased region" description="Polar residues" evidence="1">
    <location>
        <begin position="1093"/>
        <end position="1111"/>
    </location>
</feature>
<dbReference type="FunFam" id="1.10.8.270:FF:000026">
    <property type="entry name" value="TBC (Tre-2/Bub2/Cdc16) domain family"/>
    <property type="match status" value="1"/>
</dbReference>
<dbReference type="SUPFAM" id="SSF47923">
    <property type="entry name" value="Ypt/Rab-GAP domain of gyp1p"/>
    <property type="match status" value="2"/>
</dbReference>
<dbReference type="Proteomes" id="UP000193560">
    <property type="component" value="Unassembled WGS sequence"/>
</dbReference>
<protein>
    <submittedName>
        <fullName evidence="3">Rab-GTPase-TBC domain-domain-containing protein</fullName>
    </submittedName>
</protein>
<gene>
    <name evidence="3" type="ORF">BCR42DRAFT_424711</name>
</gene>
<dbReference type="InterPro" id="IPR035969">
    <property type="entry name" value="Rab-GAP_TBC_sf"/>
</dbReference>
<dbReference type="PANTHER" id="PTHR47219:SF20">
    <property type="entry name" value="TBC1 DOMAIN FAMILY MEMBER 2B"/>
    <property type="match status" value="1"/>
</dbReference>
<dbReference type="EMBL" id="MCGE01000030">
    <property type="protein sequence ID" value="ORZ08692.1"/>
    <property type="molecule type" value="Genomic_DNA"/>
</dbReference>
<proteinExistence type="predicted"/>
<dbReference type="Gene3D" id="2.30.29.30">
    <property type="entry name" value="Pleckstrin-homology domain (PH domain)/Phosphotyrosine-binding domain (PTB)"/>
    <property type="match status" value="1"/>
</dbReference>
<dbReference type="GO" id="GO:0031267">
    <property type="term" value="F:small GTPase binding"/>
    <property type="evidence" value="ECO:0007669"/>
    <property type="project" value="TreeGrafter"/>
</dbReference>
<dbReference type="Gene3D" id="1.10.472.80">
    <property type="entry name" value="Ypt/Rab-GAP domain of gyp1p, domain 3"/>
    <property type="match status" value="1"/>
</dbReference>
<evidence type="ECO:0000313" key="4">
    <source>
        <dbReference type="Proteomes" id="UP000193560"/>
    </source>
</evidence>
<sequence>MFHNTKIANSSPCLQIAAAETEKALETAWLWIQQNMIPELHYINDIYAKEEWVNEKVHMIVTTIDTGTDELSSDHSVRNASRSFRQIFDVPSNERLVSYYSCAYNSRQGWMYISEHYVGFYSFLLSVETKLLLEMKDVQDIKKEKSRRSVFSDALRIITKDNHEYVFSTMFKRDEVYDLLVQLAGQAMLRLLKNSGGDAPGASNSDNDDSFGPFISSPDTKKSSPHRSTDSQQLVKPLKQDLAAQKRNMDYCLHFRLPLSEQLEEVLEAVYTLNQRSSPPAPSSIPTTTEDIRGRIYLSETFLAFESQQRLPQPQQNQHVLWLVFPLYTIKRVERLNMGLSLVITTCHQMEHIFRLQASKSTAERFCGILRDQLKTQATSYKMLVPFLETCESERMLKVKKPVESVLVDLSDDDTTTSQQRSGLGSEFGYPGDPKQTKDKSKMKLWKHYFAEYGRNLTMLRTPTFGKLVRVGIANNLRAEIWEMCSGSSYLRFANPGVYDNLLKMYAGQESLATEEIEKDVNRSLPEYAAYQTPEGIGRLRRVLTAYAWQNPELGYCQSMNIVTSALLIYGSEEAAFWLLNVLVDRLCPGYYSTSMYGALLDQIIFEQLVEQTMPLLWDHFKKTDVQLSVACLPWFLSLYVNSMPLLFAFRVLDCLFMEGPRILFQIGLAILKLNGEELLQTKDDGTFLDILKRFFTTLDNPINDNGRKDGRSSRLTNFNELMLTAYREFSLVTDEMVTDMRRTNQLKVAAGIESYTKRSAIRQLDHTAGFTKDEVAIIYDKFFGALYYAKEHGGRQETQLDIGTFHLLLENVTTWAKRAVQDPGNSNDDIALKQNLAEDFINRLYLCFKSDSNMGVSFQDTVNRLSDILHGDLMSLMGFFFHLYRFDGETLGDSELLVMSKELWWLLLQFNGSDEGSAWTTIIGFITQCIEQSKLERGDTGQDAITRQLEELSLTYSDESTSNSNSSSGLLERMNGLDRIMETNTKDSSLSSLCDLSLPSFRMVILTNEPLEMLFDHEFQRSFKLEKSSMECQKSLGRELFENLFAEGRSLARTSHPQQQRKKFTYTPPPPTLSSSSSTTTQQQNVNSNTTIPDTHSISLNDDISPISDNKNGDNEDMSDQVDHLFTELGHLDVQDNDDDPYVLV</sequence>
<feature type="compositionally biased region" description="Low complexity" evidence="1">
    <location>
        <begin position="1074"/>
        <end position="1092"/>
    </location>
</feature>
<evidence type="ECO:0000259" key="2">
    <source>
        <dbReference type="PROSITE" id="PS50086"/>
    </source>
</evidence>
<dbReference type="Gene3D" id="1.10.238.10">
    <property type="entry name" value="EF-hand"/>
    <property type="match status" value="1"/>
</dbReference>
<dbReference type="InterPro" id="IPR004182">
    <property type="entry name" value="GRAM"/>
</dbReference>
<dbReference type="SMART" id="SM00568">
    <property type="entry name" value="GRAM"/>
    <property type="match status" value="2"/>
</dbReference>
<keyword evidence="4" id="KW-1185">Reference proteome</keyword>
<name>A0A1X2I5A3_9FUNG</name>
<dbReference type="InterPro" id="IPR000195">
    <property type="entry name" value="Rab-GAP-TBC_dom"/>
</dbReference>
<dbReference type="PANTHER" id="PTHR47219">
    <property type="entry name" value="RAB GTPASE-ACTIVATING PROTEIN 1-LIKE"/>
    <property type="match status" value="1"/>
</dbReference>